<reference evidence="4 5" key="1">
    <citation type="submission" date="2019-10" db="EMBL/GenBank/DDBJ databases">
        <title>Rudanella paleaurantiibacter sp. nov., isolated from sludge.</title>
        <authorList>
            <person name="Xu S.Q."/>
        </authorList>
    </citation>
    <scope>NUCLEOTIDE SEQUENCE [LARGE SCALE GENOMIC DNA]</scope>
    <source>
        <strain evidence="4 5">HX-22-17</strain>
    </source>
</reference>
<organism evidence="4 5">
    <name type="scientific">Rudanella paleaurantiibacter</name>
    <dbReference type="NCBI Taxonomy" id="2614655"/>
    <lineage>
        <taxon>Bacteria</taxon>
        <taxon>Pseudomonadati</taxon>
        <taxon>Bacteroidota</taxon>
        <taxon>Cytophagia</taxon>
        <taxon>Cytophagales</taxon>
        <taxon>Cytophagaceae</taxon>
        <taxon>Rudanella</taxon>
    </lineage>
</organism>
<dbReference type="AlphaFoldDB" id="A0A7J5TUG5"/>
<dbReference type="GO" id="GO:0000156">
    <property type="term" value="F:phosphorelay response regulator activity"/>
    <property type="evidence" value="ECO:0007669"/>
    <property type="project" value="InterPro"/>
</dbReference>
<comment type="caution">
    <text evidence="4">The sequence shown here is derived from an EMBL/GenBank/DDBJ whole genome shotgun (WGS) entry which is preliminary data.</text>
</comment>
<dbReference type="InterPro" id="IPR046947">
    <property type="entry name" value="LytR-like"/>
</dbReference>
<dbReference type="GO" id="GO:0003677">
    <property type="term" value="F:DNA binding"/>
    <property type="evidence" value="ECO:0007669"/>
    <property type="project" value="InterPro"/>
</dbReference>
<dbReference type="Pfam" id="PF00072">
    <property type="entry name" value="Response_reg"/>
    <property type="match status" value="1"/>
</dbReference>
<feature type="modified residue" description="4-aspartylphosphate" evidence="1">
    <location>
        <position position="57"/>
    </location>
</feature>
<feature type="domain" description="HTH LytTR-type" evidence="3">
    <location>
        <begin position="145"/>
        <end position="215"/>
    </location>
</feature>
<evidence type="ECO:0000256" key="1">
    <source>
        <dbReference type="PROSITE-ProRule" id="PRU00169"/>
    </source>
</evidence>
<dbReference type="SMART" id="SM00448">
    <property type="entry name" value="REC"/>
    <property type="match status" value="1"/>
</dbReference>
<dbReference type="InterPro" id="IPR011006">
    <property type="entry name" value="CheY-like_superfamily"/>
</dbReference>
<feature type="domain" description="Response regulatory" evidence="2">
    <location>
        <begin position="6"/>
        <end position="117"/>
    </location>
</feature>
<dbReference type="Pfam" id="PF04397">
    <property type="entry name" value="LytTR"/>
    <property type="match status" value="1"/>
</dbReference>
<proteinExistence type="predicted"/>
<dbReference type="SMART" id="SM00850">
    <property type="entry name" value="LytTR"/>
    <property type="match status" value="1"/>
</dbReference>
<dbReference type="InterPro" id="IPR007492">
    <property type="entry name" value="LytTR_DNA-bd_dom"/>
</dbReference>
<evidence type="ECO:0000313" key="5">
    <source>
        <dbReference type="Proteomes" id="UP000488299"/>
    </source>
</evidence>
<sequence length="246" mass="27929">MPQPIRCLIVDDEELAQDILEAHIARVPFLQLVHKASNAFDAIDFLNGHPVDIVFTDIEMPQLTGIEMVRSLQKIPYIIFTTAYPTYAIDGFNLSATDYLLKPIAFDRFLKAVNKVRDHMRPAPALAEPTDRPEPTPVAARPNFIFVRENAKVVQVFFADIIWVEGLRDYVKIITTSRTIITHATMKKMEELLPADEFVRVQRSYIARIAAIKAINGNLLEMVNGVQLQIGQQYRDALMEVIKPIN</sequence>
<dbReference type="RefSeq" id="WP_152126375.1">
    <property type="nucleotide sequence ID" value="NZ_WELI01000011.1"/>
</dbReference>
<dbReference type="Gene3D" id="3.40.50.2300">
    <property type="match status" value="1"/>
</dbReference>
<dbReference type="SUPFAM" id="SSF52172">
    <property type="entry name" value="CheY-like"/>
    <property type="match status" value="1"/>
</dbReference>
<accession>A0A7J5TUG5</accession>
<keyword evidence="1" id="KW-0597">Phosphoprotein</keyword>
<dbReference type="Gene3D" id="2.40.50.1020">
    <property type="entry name" value="LytTr DNA-binding domain"/>
    <property type="match status" value="1"/>
</dbReference>
<dbReference type="PANTHER" id="PTHR37299:SF1">
    <property type="entry name" value="STAGE 0 SPORULATION PROTEIN A HOMOLOG"/>
    <property type="match status" value="1"/>
</dbReference>
<name>A0A7J5TUG5_9BACT</name>
<dbReference type="EMBL" id="WELI01000011">
    <property type="protein sequence ID" value="KAB7727299.1"/>
    <property type="molecule type" value="Genomic_DNA"/>
</dbReference>
<evidence type="ECO:0000259" key="2">
    <source>
        <dbReference type="PROSITE" id="PS50110"/>
    </source>
</evidence>
<dbReference type="PROSITE" id="PS50930">
    <property type="entry name" value="HTH_LYTTR"/>
    <property type="match status" value="1"/>
</dbReference>
<dbReference type="PROSITE" id="PS50110">
    <property type="entry name" value="RESPONSE_REGULATORY"/>
    <property type="match status" value="1"/>
</dbReference>
<keyword evidence="5" id="KW-1185">Reference proteome</keyword>
<protein>
    <submittedName>
        <fullName evidence="4">Response regulator</fullName>
    </submittedName>
</protein>
<evidence type="ECO:0000259" key="3">
    <source>
        <dbReference type="PROSITE" id="PS50930"/>
    </source>
</evidence>
<dbReference type="Proteomes" id="UP000488299">
    <property type="component" value="Unassembled WGS sequence"/>
</dbReference>
<dbReference type="InterPro" id="IPR001789">
    <property type="entry name" value="Sig_transdc_resp-reg_receiver"/>
</dbReference>
<evidence type="ECO:0000313" key="4">
    <source>
        <dbReference type="EMBL" id="KAB7727299.1"/>
    </source>
</evidence>
<gene>
    <name evidence="4" type="ORF">F5984_21975</name>
</gene>
<dbReference type="PANTHER" id="PTHR37299">
    <property type="entry name" value="TRANSCRIPTIONAL REGULATOR-RELATED"/>
    <property type="match status" value="1"/>
</dbReference>